<dbReference type="SMART" id="SM00271">
    <property type="entry name" value="DnaJ"/>
    <property type="match status" value="1"/>
</dbReference>
<accession>A0A5M3YQX0</accession>
<dbReference type="InterPro" id="IPR052594">
    <property type="entry name" value="J_domain-containing_protein"/>
</dbReference>
<dbReference type="PANTHER" id="PTHR44144">
    <property type="entry name" value="DNAJ HOMOLOG SUBFAMILY C MEMBER 9"/>
    <property type="match status" value="1"/>
</dbReference>
<dbReference type="InterPro" id="IPR018253">
    <property type="entry name" value="DnaJ_domain_CS"/>
</dbReference>
<dbReference type="PROSITE" id="PS50076">
    <property type="entry name" value="DNAJ_2"/>
    <property type="match status" value="1"/>
</dbReference>
<dbReference type="PROSITE" id="PS00636">
    <property type="entry name" value="DNAJ_1"/>
    <property type="match status" value="1"/>
</dbReference>
<reference evidence="2 3" key="1">
    <citation type="submission" date="2020-01" db="EMBL/GenBank/DDBJ databases">
        <title>Aspergillus terreus IFO 6365 whole genome shotgun sequence.</title>
        <authorList>
            <person name="Kanamasa S."/>
            <person name="Takahashi H."/>
        </authorList>
    </citation>
    <scope>NUCLEOTIDE SEQUENCE [LARGE SCALE GENOMIC DNA]</scope>
    <source>
        <strain evidence="2 3">IFO 6365</strain>
    </source>
</reference>
<dbReference type="Gene3D" id="1.10.287.110">
    <property type="entry name" value="DnaJ domain"/>
    <property type="match status" value="1"/>
</dbReference>
<dbReference type="OrthoDB" id="110024at2759"/>
<dbReference type="Proteomes" id="UP000452235">
    <property type="component" value="Unassembled WGS sequence"/>
</dbReference>
<dbReference type="EMBL" id="BLJY01000001">
    <property type="protein sequence ID" value="GFF12275.1"/>
    <property type="molecule type" value="Genomic_DNA"/>
</dbReference>
<sequence>MSQDEEIDIPSEPPVDTDLYEVLGVQNDATPEQIKSAYRKQALKHHPDKAPAESKEEANHKFQQIAFAYAILSDARRRQRFDLTGSTAEAVDEDDDFNWVDFYREQFSSAIDTGALDQLKQEYQGSDEEERDVLAAFEKYRGDMDKVYESVMLCNVIDDDERFRAIIDKAIANGTAQAYKKYTEEPEKKRQQRLKRAQKEAEEAEQLSKELDEKKETPGKRGRKKKSSAMDNGDLMALIQQRQASRAESFFDRLEEKYNPGKKRAAKFEEPPEEAFAATAARQSSKKKKKAKA</sequence>
<dbReference type="InterPro" id="IPR001623">
    <property type="entry name" value="DnaJ_domain"/>
</dbReference>
<dbReference type="PANTHER" id="PTHR44144:SF1">
    <property type="entry name" value="DNAJ HOMOLOG SUBFAMILY C MEMBER 9"/>
    <property type="match status" value="1"/>
</dbReference>
<dbReference type="CDD" id="cd06257">
    <property type="entry name" value="DnaJ"/>
    <property type="match status" value="1"/>
</dbReference>
<dbReference type="InterPro" id="IPR036869">
    <property type="entry name" value="J_dom_sf"/>
</dbReference>
<feature type="compositionally biased region" description="Basic and acidic residues" evidence="1">
    <location>
        <begin position="197"/>
        <end position="219"/>
    </location>
</feature>
<feature type="compositionally biased region" description="Basic and acidic residues" evidence="1">
    <location>
        <begin position="249"/>
        <end position="259"/>
    </location>
</feature>
<dbReference type="AlphaFoldDB" id="A0A5M3YQX0"/>
<dbReference type="Pfam" id="PF00226">
    <property type="entry name" value="DnaJ"/>
    <property type="match status" value="1"/>
</dbReference>
<gene>
    <name evidence="2" type="ORF">ATEIFO6365_0001049800</name>
</gene>
<evidence type="ECO:0000256" key="1">
    <source>
        <dbReference type="SAM" id="MobiDB-lite"/>
    </source>
</evidence>
<feature type="region of interest" description="Disordered" evidence="1">
    <location>
        <begin position="39"/>
        <end position="58"/>
    </location>
</feature>
<dbReference type="InterPro" id="IPR056453">
    <property type="entry name" value="HTH_DNAJC9"/>
</dbReference>
<dbReference type="PRINTS" id="PR00625">
    <property type="entry name" value="JDOMAIN"/>
</dbReference>
<proteinExistence type="predicted"/>
<feature type="compositionally biased region" description="Basic and acidic residues" evidence="1">
    <location>
        <begin position="48"/>
        <end position="58"/>
    </location>
</feature>
<evidence type="ECO:0000313" key="3">
    <source>
        <dbReference type="Proteomes" id="UP000452235"/>
    </source>
</evidence>
<dbReference type="Pfam" id="PF23302">
    <property type="entry name" value="HTH_DNAJC9"/>
    <property type="match status" value="1"/>
</dbReference>
<organism evidence="2 3">
    <name type="scientific">Aspergillus terreus</name>
    <dbReference type="NCBI Taxonomy" id="33178"/>
    <lineage>
        <taxon>Eukaryota</taxon>
        <taxon>Fungi</taxon>
        <taxon>Dikarya</taxon>
        <taxon>Ascomycota</taxon>
        <taxon>Pezizomycotina</taxon>
        <taxon>Eurotiomycetes</taxon>
        <taxon>Eurotiomycetidae</taxon>
        <taxon>Eurotiales</taxon>
        <taxon>Aspergillaceae</taxon>
        <taxon>Aspergillus</taxon>
        <taxon>Aspergillus subgen. Circumdati</taxon>
    </lineage>
</organism>
<dbReference type="SUPFAM" id="SSF46565">
    <property type="entry name" value="Chaperone J-domain"/>
    <property type="match status" value="1"/>
</dbReference>
<comment type="caution">
    <text evidence="2">The sequence shown here is derived from an EMBL/GenBank/DDBJ whole genome shotgun (WGS) entry which is preliminary data.</text>
</comment>
<dbReference type="GO" id="GO:0031072">
    <property type="term" value="F:heat shock protein binding"/>
    <property type="evidence" value="ECO:0007669"/>
    <property type="project" value="TreeGrafter"/>
</dbReference>
<dbReference type="FunFam" id="1.10.287.110:FF:000110">
    <property type="entry name" value="DnaJ domain protein (AFU_orthologue AFUA_2G13210)"/>
    <property type="match status" value="1"/>
</dbReference>
<dbReference type="GO" id="GO:0005737">
    <property type="term" value="C:cytoplasm"/>
    <property type="evidence" value="ECO:0007669"/>
    <property type="project" value="TreeGrafter"/>
</dbReference>
<dbReference type="VEuPathDB" id="FungiDB:ATEG_01298"/>
<feature type="compositionally biased region" description="Basic residues" evidence="1">
    <location>
        <begin position="284"/>
        <end position="293"/>
    </location>
</feature>
<dbReference type="GO" id="GO:0005634">
    <property type="term" value="C:nucleus"/>
    <property type="evidence" value="ECO:0007669"/>
    <property type="project" value="TreeGrafter"/>
</dbReference>
<protein>
    <submittedName>
        <fullName evidence="2">DnaJ domain protein</fullName>
    </submittedName>
</protein>
<feature type="region of interest" description="Disordered" evidence="1">
    <location>
        <begin position="182"/>
        <end position="293"/>
    </location>
</feature>
<feature type="compositionally biased region" description="Low complexity" evidence="1">
    <location>
        <begin position="274"/>
        <end position="283"/>
    </location>
</feature>
<keyword evidence="3" id="KW-1185">Reference proteome</keyword>
<evidence type="ECO:0000313" key="2">
    <source>
        <dbReference type="EMBL" id="GFF12275.1"/>
    </source>
</evidence>
<name>A0A5M3YQX0_ASPTE</name>